<dbReference type="GO" id="GO:0071555">
    <property type="term" value="P:cell wall organization"/>
    <property type="evidence" value="ECO:0007669"/>
    <property type="project" value="TreeGrafter"/>
</dbReference>
<dbReference type="PANTHER" id="PTHR22926:SF3">
    <property type="entry name" value="UNDECAPRENYL-PHOSPHATE ALPHA-N-ACETYLGLUCOSAMINYL 1-PHOSPHATE TRANSFERASE"/>
    <property type="match status" value="1"/>
</dbReference>
<feature type="transmembrane region" description="Helical" evidence="8">
    <location>
        <begin position="19"/>
        <end position="40"/>
    </location>
</feature>
<dbReference type="PROSITE" id="PS01348">
    <property type="entry name" value="MRAY_2"/>
    <property type="match status" value="1"/>
</dbReference>
<evidence type="ECO:0000256" key="3">
    <source>
        <dbReference type="ARBA" id="ARBA00022679"/>
    </source>
</evidence>
<feature type="transmembrane region" description="Helical" evidence="8">
    <location>
        <begin position="173"/>
        <end position="199"/>
    </location>
</feature>
<comment type="subcellular location">
    <subcellularLocation>
        <location evidence="1">Cell membrane</location>
        <topology evidence="1">Multi-pass membrane protein</topology>
    </subcellularLocation>
</comment>
<feature type="non-terminal residue" evidence="9">
    <location>
        <position position="1"/>
    </location>
</feature>
<dbReference type="Pfam" id="PF00953">
    <property type="entry name" value="Glycos_transf_4"/>
    <property type="match status" value="1"/>
</dbReference>
<evidence type="ECO:0000313" key="10">
    <source>
        <dbReference type="Proteomes" id="UP000823914"/>
    </source>
</evidence>
<evidence type="ECO:0000256" key="8">
    <source>
        <dbReference type="SAM" id="Phobius"/>
    </source>
</evidence>
<dbReference type="GO" id="GO:0046872">
    <property type="term" value="F:metal ion binding"/>
    <property type="evidence" value="ECO:0007669"/>
    <property type="project" value="UniProtKB-KW"/>
</dbReference>
<sequence>VVGGFKFNRIFIFDLEQNAFLLVFSYLVTFVWIVGVINAYNLIDGLDGLCGSITFVTFITYGFIYYRIVPHVAAVFFILAAAILGFLVFNWPPAKVFMGDNGSTFLGFSVVAFALYTEQDVNTSMTVYEFTKILVLLNLTAIPVTDTLAAVWRRTRDHRPIMSPDKSHIHHKLLNIGFSKTGVLYLLLSIQILVCISVYVSTLLTKVQSTVLLSVTYLLVLLFFAWIHYANRRANRRKAVAEQ</sequence>
<name>A0A9E2L201_9SPIR</name>
<evidence type="ECO:0000256" key="6">
    <source>
        <dbReference type="ARBA" id="ARBA00023136"/>
    </source>
</evidence>
<feature type="binding site" evidence="7">
    <location>
        <position position="100"/>
    </location>
    <ligand>
        <name>Mg(2+)</name>
        <dbReference type="ChEBI" id="CHEBI:18420"/>
    </ligand>
</feature>
<dbReference type="GO" id="GO:0005886">
    <property type="term" value="C:plasma membrane"/>
    <property type="evidence" value="ECO:0007669"/>
    <property type="project" value="UniProtKB-SubCell"/>
</dbReference>
<evidence type="ECO:0000256" key="1">
    <source>
        <dbReference type="ARBA" id="ARBA00004651"/>
    </source>
</evidence>
<feature type="transmembrane region" description="Helical" evidence="8">
    <location>
        <begin position="211"/>
        <end position="229"/>
    </location>
</feature>
<organism evidence="9 10">
    <name type="scientific">Candidatus Treponema excrementipullorum</name>
    <dbReference type="NCBI Taxonomy" id="2838768"/>
    <lineage>
        <taxon>Bacteria</taxon>
        <taxon>Pseudomonadati</taxon>
        <taxon>Spirochaetota</taxon>
        <taxon>Spirochaetia</taxon>
        <taxon>Spirochaetales</taxon>
        <taxon>Treponemataceae</taxon>
        <taxon>Treponema</taxon>
    </lineage>
</organism>
<comment type="caution">
    <text evidence="9">The sequence shown here is derived from an EMBL/GenBank/DDBJ whole genome shotgun (WGS) entry which is preliminary data.</text>
</comment>
<accession>A0A9E2L201</accession>
<keyword evidence="5 8" id="KW-1133">Transmembrane helix</keyword>
<evidence type="ECO:0000256" key="2">
    <source>
        <dbReference type="ARBA" id="ARBA00022475"/>
    </source>
</evidence>
<feature type="binding site" evidence="7">
    <location>
        <position position="41"/>
    </location>
    <ligand>
        <name>Mg(2+)</name>
        <dbReference type="ChEBI" id="CHEBI:18420"/>
    </ligand>
</feature>
<keyword evidence="7" id="KW-0479">Metal-binding</keyword>
<proteinExistence type="predicted"/>
<reference evidence="9" key="1">
    <citation type="journal article" date="2021" name="PeerJ">
        <title>Extensive microbial diversity within the chicken gut microbiome revealed by metagenomics and culture.</title>
        <authorList>
            <person name="Gilroy R."/>
            <person name="Ravi A."/>
            <person name="Getino M."/>
            <person name="Pursley I."/>
            <person name="Horton D.L."/>
            <person name="Alikhan N.F."/>
            <person name="Baker D."/>
            <person name="Gharbi K."/>
            <person name="Hall N."/>
            <person name="Watson M."/>
            <person name="Adriaenssens E.M."/>
            <person name="Foster-Nyarko E."/>
            <person name="Jarju S."/>
            <person name="Secka A."/>
            <person name="Antonio M."/>
            <person name="Oren A."/>
            <person name="Chaudhuri R.R."/>
            <person name="La Ragione R."/>
            <person name="Hildebrand F."/>
            <person name="Pallen M.J."/>
        </authorList>
    </citation>
    <scope>NUCLEOTIDE SEQUENCE</scope>
    <source>
        <strain evidence="9">Gambia15-2214</strain>
    </source>
</reference>
<keyword evidence="6 8" id="KW-0472">Membrane</keyword>
<dbReference type="PANTHER" id="PTHR22926">
    <property type="entry name" value="PHOSPHO-N-ACETYLMURAMOYL-PENTAPEPTIDE-TRANSFERASE"/>
    <property type="match status" value="1"/>
</dbReference>
<dbReference type="InterPro" id="IPR018480">
    <property type="entry name" value="PNAcMuramoyl-5peptid_Trfase_CS"/>
</dbReference>
<evidence type="ECO:0000256" key="4">
    <source>
        <dbReference type="ARBA" id="ARBA00022692"/>
    </source>
</evidence>
<dbReference type="GO" id="GO:0009103">
    <property type="term" value="P:lipopolysaccharide biosynthetic process"/>
    <property type="evidence" value="ECO:0007669"/>
    <property type="project" value="TreeGrafter"/>
</dbReference>
<dbReference type="AlphaFoldDB" id="A0A9E2L201"/>
<evidence type="ECO:0000256" key="7">
    <source>
        <dbReference type="PIRSR" id="PIRSR600715-1"/>
    </source>
</evidence>
<evidence type="ECO:0000256" key="5">
    <source>
        <dbReference type="ARBA" id="ARBA00022989"/>
    </source>
</evidence>
<dbReference type="EMBL" id="JAHLFV010000095">
    <property type="protein sequence ID" value="MBU3849735.1"/>
    <property type="molecule type" value="Genomic_DNA"/>
</dbReference>
<keyword evidence="3 9" id="KW-0808">Transferase</keyword>
<keyword evidence="2" id="KW-1003">Cell membrane</keyword>
<reference evidence="9" key="2">
    <citation type="submission" date="2021-04" db="EMBL/GenBank/DDBJ databases">
        <authorList>
            <person name="Gilroy R."/>
        </authorList>
    </citation>
    <scope>NUCLEOTIDE SEQUENCE</scope>
    <source>
        <strain evidence="9">Gambia15-2214</strain>
    </source>
</reference>
<feature type="transmembrane region" description="Helical" evidence="8">
    <location>
        <begin position="133"/>
        <end position="152"/>
    </location>
</feature>
<keyword evidence="7" id="KW-0460">Magnesium</keyword>
<comment type="cofactor">
    <cofactor evidence="7">
        <name>Mg(2+)</name>
        <dbReference type="ChEBI" id="CHEBI:18420"/>
    </cofactor>
</comment>
<dbReference type="GO" id="GO:0044038">
    <property type="term" value="P:cell wall macromolecule biosynthetic process"/>
    <property type="evidence" value="ECO:0007669"/>
    <property type="project" value="TreeGrafter"/>
</dbReference>
<dbReference type="GO" id="GO:0016780">
    <property type="term" value="F:phosphotransferase activity, for other substituted phosphate groups"/>
    <property type="evidence" value="ECO:0007669"/>
    <property type="project" value="InterPro"/>
</dbReference>
<feature type="transmembrane region" description="Helical" evidence="8">
    <location>
        <begin position="46"/>
        <end position="66"/>
    </location>
</feature>
<dbReference type="InterPro" id="IPR000715">
    <property type="entry name" value="Glycosyl_transferase_4"/>
</dbReference>
<dbReference type="Proteomes" id="UP000823914">
    <property type="component" value="Unassembled WGS sequence"/>
</dbReference>
<evidence type="ECO:0000313" key="9">
    <source>
        <dbReference type="EMBL" id="MBU3849735.1"/>
    </source>
</evidence>
<protein>
    <submittedName>
        <fullName evidence="9">Undecaprenyl/decaprenyl-phosphate alpha-N-acetylglucosaminyl 1-phosphate transferase</fullName>
    </submittedName>
</protein>
<dbReference type="CDD" id="cd06853">
    <property type="entry name" value="GT_WecA_like"/>
    <property type="match status" value="1"/>
</dbReference>
<feature type="transmembrane region" description="Helical" evidence="8">
    <location>
        <begin position="73"/>
        <end position="91"/>
    </location>
</feature>
<keyword evidence="4 8" id="KW-0812">Transmembrane</keyword>
<gene>
    <name evidence="9" type="ORF">IAA16_04140</name>
</gene>